<dbReference type="RefSeq" id="WP_136575876.1">
    <property type="nucleotide sequence ID" value="NZ_STFF01000001.1"/>
</dbReference>
<dbReference type="EMBL" id="STFF01000001">
    <property type="protein sequence ID" value="THU41386.1"/>
    <property type="molecule type" value="Genomic_DNA"/>
</dbReference>
<name>A0A4V4H1Q9_9BACT</name>
<accession>A0A4V4H1Q9</accession>
<dbReference type="OrthoDB" id="672607at2"/>
<comment type="caution">
    <text evidence="2">The sequence shown here is derived from an EMBL/GenBank/DDBJ whole genome shotgun (WGS) entry which is preliminary data.</text>
</comment>
<evidence type="ECO:0000313" key="2">
    <source>
        <dbReference type="EMBL" id="THU41386.1"/>
    </source>
</evidence>
<evidence type="ECO:0000256" key="1">
    <source>
        <dbReference type="SAM" id="SignalP"/>
    </source>
</evidence>
<feature type="chain" id="PRO_5020977274" evidence="1">
    <location>
        <begin position="21"/>
        <end position="148"/>
    </location>
</feature>
<evidence type="ECO:0000313" key="3">
    <source>
        <dbReference type="Proteomes" id="UP000306918"/>
    </source>
</evidence>
<dbReference type="Proteomes" id="UP000306918">
    <property type="component" value="Unassembled WGS sequence"/>
</dbReference>
<sequence length="148" mass="15921">MKNTLLAVLIIALCHDQAQAQNTPGYINYRRTSPTQPVGKRLVTTNMVIDGVVSTDQLATDILIANIMADGVITSDKLADDIMNSLENMESGQTAGNPAPAIIPVALPVLNAVTNDGLTYAAYMQSCMPAAQELPKPRPTYHRTGWLQ</sequence>
<keyword evidence="3" id="KW-1185">Reference proteome</keyword>
<feature type="signal peptide" evidence="1">
    <location>
        <begin position="1"/>
        <end position="20"/>
    </location>
</feature>
<protein>
    <submittedName>
        <fullName evidence="2">Uncharacterized protein</fullName>
    </submittedName>
</protein>
<keyword evidence="1" id="KW-0732">Signal</keyword>
<proteinExistence type="predicted"/>
<gene>
    <name evidence="2" type="ORF">FAM09_04565</name>
</gene>
<dbReference type="AlphaFoldDB" id="A0A4V4H1Q9"/>
<reference evidence="2 3" key="1">
    <citation type="submission" date="2019-04" db="EMBL/GenBank/DDBJ databases">
        <title>Niastella caeni sp. nov., isolated from activated sludge.</title>
        <authorList>
            <person name="Sheng M."/>
        </authorList>
    </citation>
    <scope>NUCLEOTIDE SEQUENCE [LARGE SCALE GENOMIC DNA]</scope>
    <source>
        <strain evidence="2 3">HX-2-15</strain>
    </source>
</reference>
<organism evidence="2 3">
    <name type="scientific">Niastella caeni</name>
    <dbReference type="NCBI Taxonomy" id="2569763"/>
    <lineage>
        <taxon>Bacteria</taxon>
        <taxon>Pseudomonadati</taxon>
        <taxon>Bacteroidota</taxon>
        <taxon>Chitinophagia</taxon>
        <taxon>Chitinophagales</taxon>
        <taxon>Chitinophagaceae</taxon>
        <taxon>Niastella</taxon>
    </lineage>
</organism>